<gene>
    <name evidence="1" type="ORF">HH1059_05520</name>
</gene>
<organism evidence="1 2">
    <name type="scientific">Halorhodospira halochloris</name>
    <name type="common">Ectothiorhodospira halochloris</name>
    <dbReference type="NCBI Taxonomy" id="1052"/>
    <lineage>
        <taxon>Bacteria</taxon>
        <taxon>Pseudomonadati</taxon>
        <taxon>Pseudomonadota</taxon>
        <taxon>Gammaproteobacteria</taxon>
        <taxon>Chromatiales</taxon>
        <taxon>Ectothiorhodospiraceae</taxon>
        <taxon>Halorhodospira</taxon>
    </lineage>
</organism>
<dbReference type="Pfam" id="PF00106">
    <property type="entry name" value="adh_short"/>
    <property type="match status" value="1"/>
</dbReference>
<accession>A0A120MZK1</accession>
<dbReference type="GO" id="GO:0015996">
    <property type="term" value="P:chlorophyll catabolic process"/>
    <property type="evidence" value="ECO:0007669"/>
    <property type="project" value="TreeGrafter"/>
</dbReference>
<dbReference type="InterPro" id="IPR002347">
    <property type="entry name" value="SDR_fam"/>
</dbReference>
<dbReference type="PANTHER" id="PTHR24314:SF26">
    <property type="match status" value="1"/>
</dbReference>
<dbReference type="PANTHER" id="PTHR24314">
    <property type="entry name" value="NON-SPECIFIC LIPID TRANSFER PROTEIN-RELATED"/>
    <property type="match status" value="1"/>
</dbReference>
<sequence length="243" mass="26499">MVICSRSQSSLELALDELKGHASDSSVVSGVTCDTSSPSAMANFAAFAKDRLGHIDRWINNAGTAGEHKRPLWELSNEDIASTCNTNLTGAVLGCAEAVRLMRDQKGASEPKYHIFNLGFSNFGANNSRTPVPHKASKLGVAALTRHLARELRENSERSIGVHEISPGLVHTELLLRDTNEQIKQIIAILAEQPEPVARVLAPKIRAARGTNTTIRHRSTLAMLWRAARCIPAISRISKESHR</sequence>
<dbReference type="Proteomes" id="UP000218890">
    <property type="component" value="Chromosome"/>
</dbReference>
<dbReference type="GO" id="GO:0010304">
    <property type="term" value="P:PSII associated light-harvesting complex II catabolic process"/>
    <property type="evidence" value="ECO:0007669"/>
    <property type="project" value="TreeGrafter"/>
</dbReference>
<dbReference type="KEGG" id="hhk:HH1059_05520"/>
<evidence type="ECO:0000313" key="1">
    <source>
        <dbReference type="EMBL" id="BAU57236.2"/>
    </source>
</evidence>
<proteinExistence type="predicted"/>
<protein>
    <submittedName>
        <fullName evidence="1">Short-chain dehydrogenase/reductase SDR</fullName>
    </submittedName>
</protein>
<dbReference type="SUPFAM" id="SSF51735">
    <property type="entry name" value="NAD(P)-binding Rossmann-fold domains"/>
    <property type="match status" value="1"/>
</dbReference>
<dbReference type="GO" id="GO:0034256">
    <property type="term" value="F:chlorophyll(ide) b reductase activity"/>
    <property type="evidence" value="ECO:0007669"/>
    <property type="project" value="TreeGrafter"/>
</dbReference>
<dbReference type="Gene3D" id="3.40.50.720">
    <property type="entry name" value="NAD(P)-binding Rossmann-like Domain"/>
    <property type="match status" value="1"/>
</dbReference>
<keyword evidence="2" id="KW-1185">Reference proteome</keyword>
<evidence type="ECO:0000313" key="2">
    <source>
        <dbReference type="Proteomes" id="UP000218890"/>
    </source>
</evidence>
<dbReference type="InterPro" id="IPR036291">
    <property type="entry name" value="NAD(P)-bd_dom_sf"/>
</dbReference>
<dbReference type="InterPro" id="IPR052625">
    <property type="entry name" value="Chl_b_Red"/>
</dbReference>
<name>A0A120MZK1_HALHR</name>
<dbReference type="EMBL" id="AP017372">
    <property type="protein sequence ID" value="BAU57236.2"/>
    <property type="molecule type" value="Genomic_DNA"/>
</dbReference>
<dbReference type="CDD" id="cd05233">
    <property type="entry name" value="SDR_c"/>
    <property type="match status" value="1"/>
</dbReference>
<reference evidence="1" key="1">
    <citation type="submission" date="2016-02" db="EMBL/GenBank/DDBJ databases">
        <title>Halorhodospira halochloris DSM-1059 complete genome, version 2.</title>
        <authorList>
            <person name="Tsukatani Y."/>
        </authorList>
    </citation>
    <scope>NUCLEOTIDE SEQUENCE</scope>
    <source>
        <strain evidence="1">DSM 1059</strain>
    </source>
</reference>
<dbReference type="AlphaFoldDB" id="A0A120MZK1"/>
<dbReference type="PRINTS" id="PR00081">
    <property type="entry name" value="GDHRDH"/>
</dbReference>